<evidence type="ECO:0008006" key="5">
    <source>
        <dbReference type="Google" id="ProtNLM"/>
    </source>
</evidence>
<proteinExistence type="predicted"/>
<reference evidence="3 4" key="1">
    <citation type="submission" date="2019-07" db="EMBL/GenBank/DDBJ databases">
        <title>Whole genome shotgun sequence of Myxococcus virescens NBRC 100334.</title>
        <authorList>
            <person name="Hosoyama A."/>
            <person name="Uohara A."/>
            <person name="Ohji S."/>
            <person name="Ichikawa N."/>
        </authorList>
    </citation>
    <scope>NUCLEOTIDE SEQUENCE [LARGE SCALE GENOMIC DNA]</scope>
    <source>
        <strain evidence="3 4">NBRC 100334</strain>
    </source>
</reference>
<evidence type="ECO:0000256" key="1">
    <source>
        <dbReference type="SAM" id="MobiDB-lite"/>
    </source>
</evidence>
<evidence type="ECO:0000313" key="4">
    <source>
        <dbReference type="Proteomes" id="UP000321224"/>
    </source>
</evidence>
<name>A0A511HL51_9BACT</name>
<organism evidence="3 4">
    <name type="scientific">Myxococcus virescens</name>
    <dbReference type="NCBI Taxonomy" id="83456"/>
    <lineage>
        <taxon>Bacteria</taxon>
        <taxon>Pseudomonadati</taxon>
        <taxon>Myxococcota</taxon>
        <taxon>Myxococcia</taxon>
        <taxon>Myxococcales</taxon>
        <taxon>Cystobacterineae</taxon>
        <taxon>Myxococcaceae</taxon>
        <taxon>Myxococcus</taxon>
    </lineage>
</organism>
<comment type="caution">
    <text evidence="3">The sequence shown here is derived from an EMBL/GenBank/DDBJ whole genome shotgun (WGS) entry which is preliminary data.</text>
</comment>
<protein>
    <recommendedName>
        <fullName evidence="5">PDZ domain-containing protein</fullName>
    </recommendedName>
</protein>
<gene>
    <name evidence="3" type="ORF">MVI01_60870</name>
</gene>
<dbReference type="SUPFAM" id="SSF50156">
    <property type="entry name" value="PDZ domain-like"/>
    <property type="match status" value="1"/>
</dbReference>
<dbReference type="InterPro" id="IPR036034">
    <property type="entry name" value="PDZ_sf"/>
</dbReference>
<dbReference type="EMBL" id="BJVY01000045">
    <property type="protein sequence ID" value="GEL74303.1"/>
    <property type="molecule type" value="Genomic_DNA"/>
</dbReference>
<dbReference type="Gene3D" id="2.30.42.10">
    <property type="match status" value="1"/>
</dbReference>
<accession>A0A511HL51</accession>
<keyword evidence="2" id="KW-0732">Signal</keyword>
<dbReference type="RefSeq" id="WP_244171410.1">
    <property type="nucleotide sequence ID" value="NZ_BJVY01000045.1"/>
</dbReference>
<evidence type="ECO:0000256" key="2">
    <source>
        <dbReference type="SAM" id="SignalP"/>
    </source>
</evidence>
<feature type="region of interest" description="Disordered" evidence="1">
    <location>
        <begin position="131"/>
        <end position="150"/>
    </location>
</feature>
<evidence type="ECO:0000313" key="3">
    <source>
        <dbReference type="EMBL" id="GEL74303.1"/>
    </source>
</evidence>
<sequence length="150" mass="15900">MNSPILILGLLVASAGPSHAANSSRERAATVNSASTRASTDRVSMQANGASLVVELKTVRDLSAVVVTESSPVAFWPFQKNDVIVRINTQQISRPSDILFVWRTGAPLSFEFEVLRGGTRMVFTGTAAEFPGLALPPTPEPPPPPPPPTP</sequence>
<feature type="chain" id="PRO_5021710288" description="PDZ domain-containing protein" evidence="2">
    <location>
        <begin position="21"/>
        <end position="150"/>
    </location>
</feature>
<feature type="compositionally biased region" description="Pro residues" evidence="1">
    <location>
        <begin position="134"/>
        <end position="150"/>
    </location>
</feature>
<dbReference type="AlphaFoldDB" id="A0A511HL51"/>
<feature type="signal peptide" evidence="2">
    <location>
        <begin position="1"/>
        <end position="20"/>
    </location>
</feature>
<dbReference type="Proteomes" id="UP000321224">
    <property type="component" value="Unassembled WGS sequence"/>
</dbReference>